<dbReference type="GO" id="GO:0005829">
    <property type="term" value="C:cytosol"/>
    <property type="evidence" value="ECO:0007669"/>
    <property type="project" value="TreeGrafter"/>
</dbReference>
<feature type="compositionally biased region" description="Basic and acidic residues" evidence="2">
    <location>
        <begin position="31"/>
        <end position="44"/>
    </location>
</feature>
<comment type="caution">
    <text evidence="3">The sequence shown here is derived from an EMBL/GenBank/DDBJ whole genome shotgun (WGS) entry which is preliminary data.</text>
</comment>
<feature type="region of interest" description="Disordered" evidence="2">
    <location>
        <begin position="1"/>
        <end position="44"/>
    </location>
</feature>
<dbReference type="AlphaFoldDB" id="A0A9P6BBM5"/>
<evidence type="ECO:0000256" key="2">
    <source>
        <dbReference type="SAM" id="MobiDB-lite"/>
    </source>
</evidence>
<sequence length="130" mass="14271">METNEFAAIRAASQGSARSAGEDGIQGSGDDGSKRRQEEETRRDILATVLDTDARERLSRIALVNPTLSSQIEGILLRMAQSGQLRGRVTEQQLIGLLDQAEQATGKSGPAKKSTIVYQRRRDIDDDWDV</sequence>
<dbReference type="PANTHER" id="PTHR10840:SF0">
    <property type="entry name" value="PROGRAMMED CELL DEATH PROTEIN 5"/>
    <property type="match status" value="1"/>
</dbReference>
<protein>
    <recommendedName>
        <fullName evidence="5">DNA-binding TFAR19-related protein</fullName>
    </recommendedName>
</protein>
<keyword evidence="4" id="KW-1185">Reference proteome</keyword>
<dbReference type="OrthoDB" id="10252486at2759"/>
<comment type="similarity">
    <text evidence="1">Belongs to the PDCD5 family.</text>
</comment>
<dbReference type="SUPFAM" id="SSF46950">
    <property type="entry name" value="Double-stranded DNA-binding domain"/>
    <property type="match status" value="1"/>
</dbReference>
<dbReference type="Gene3D" id="1.10.8.140">
    <property type="entry name" value="PDCD5-like"/>
    <property type="match status" value="1"/>
</dbReference>
<evidence type="ECO:0000313" key="4">
    <source>
        <dbReference type="Proteomes" id="UP000886523"/>
    </source>
</evidence>
<dbReference type="PANTHER" id="PTHR10840">
    <property type="entry name" value="PROGRAMMED CELL DEATH PROTEIN 5"/>
    <property type="match status" value="1"/>
</dbReference>
<dbReference type="GO" id="GO:0003677">
    <property type="term" value="F:DNA binding"/>
    <property type="evidence" value="ECO:0007669"/>
    <property type="project" value="InterPro"/>
</dbReference>
<dbReference type="Proteomes" id="UP000886523">
    <property type="component" value="Unassembled WGS sequence"/>
</dbReference>
<evidence type="ECO:0000313" key="3">
    <source>
        <dbReference type="EMBL" id="KAF9521075.1"/>
    </source>
</evidence>
<reference evidence="3" key="1">
    <citation type="journal article" date="2020" name="Nat. Commun.">
        <title>Large-scale genome sequencing of mycorrhizal fungi provides insights into the early evolution of symbiotic traits.</title>
        <authorList>
            <person name="Miyauchi S."/>
            <person name="Kiss E."/>
            <person name="Kuo A."/>
            <person name="Drula E."/>
            <person name="Kohler A."/>
            <person name="Sanchez-Garcia M."/>
            <person name="Morin E."/>
            <person name="Andreopoulos B."/>
            <person name="Barry K.W."/>
            <person name="Bonito G."/>
            <person name="Buee M."/>
            <person name="Carver A."/>
            <person name="Chen C."/>
            <person name="Cichocki N."/>
            <person name="Clum A."/>
            <person name="Culley D."/>
            <person name="Crous P.W."/>
            <person name="Fauchery L."/>
            <person name="Girlanda M."/>
            <person name="Hayes R.D."/>
            <person name="Keri Z."/>
            <person name="LaButti K."/>
            <person name="Lipzen A."/>
            <person name="Lombard V."/>
            <person name="Magnuson J."/>
            <person name="Maillard F."/>
            <person name="Murat C."/>
            <person name="Nolan M."/>
            <person name="Ohm R.A."/>
            <person name="Pangilinan J."/>
            <person name="Pereira M.F."/>
            <person name="Perotto S."/>
            <person name="Peter M."/>
            <person name="Pfister S."/>
            <person name="Riley R."/>
            <person name="Sitrit Y."/>
            <person name="Stielow J.B."/>
            <person name="Szollosi G."/>
            <person name="Zifcakova L."/>
            <person name="Stursova M."/>
            <person name="Spatafora J.W."/>
            <person name="Tedersoo L."/>
            <person name="Vaario L.M."/>
            <person name="Yamada A."/>
            <person name="Yan M."/>
            <person name="Wang P."/>
            <person name="Xu J."/>
            <person name="Bruns T."/>
            <person name="Baldrian P."/>
            <person name="Vilgalys R."/>
            <person name="Dunand C."/>
            <person name="Henrissat B."/>
            <person name="Grigoriev I.V."/>
            <person name="Hibbett D."/>
            <person name="Nagy L.G."/>
            <person name="Martin F.M."/>
        </authorList>
    </citation>
    <scope>NUCLEOTIDE SEQUENCE</scope>
    <source>
        <strain evidence="3">UP504</strain>
    </source>
</reference>
<dbReference type="GO" id="GO:0005634">
    <property type="term" value="C:nucleus"/>
    <property type="evidence" value="ECO:0007669"/>
    <property type="project" value="TreeGrafter"/>
</dbReference>
<name>A0A9P6BBM5_9AGAM</name>
<feature type="compositionally biased region" description="Low complexity" evidence="2">
    <location>
        <begin position="7"/>
        <end position="19"/>
    </location>
</feature>
<dbReference type="InterPro" id="IPR036883">
    <property type="entry name" value="PDCD5-like_sf"/>
</dbReference>
<dbReference type="Pfam" id="PF01984">
    <property type="entry name" value="dsDNA_bind"/>
    <property type="match status" value="1"/>
</dbReference>
<dbReference type="InterPro" id="IPR002836">
    <property type="entry name" value="PDCD5-like"/>
</dbReference>
<evidence type="ECO:0008006" key="5">
    <source>
        <dbReference type="Google" id="ProtNLM"/>
    </source>
</evidence>
<dbReference type="PIRSF" id="PIRSF015730">
    <property type="entry name" value="TFAR19"/>
    <property type="match status" value="1"/>
</dbReference>
<proteinExistence type="inferred from homology"/>
<gene>
    <name evidence="3" type="ORF">BS47DRAFT_1311043</name>
</gene>
<organism evidence="3 4">
    <name type="scientific">Hydnum rufescens UP504</name>
    <dbReference type="NCBI Taxonomy" id="1448309"/>
    <lineage>
        <taxon>Eukaryota</taxon>
        <taxon>Fungi</taxon>
        <taxon>Dikarya</taxon>
        <taxon>Basidiomycota</taxon>
        <taxon>Agaricomycotina</taxon>
        <taxon>Agaricomycetes</taxon>
        <taxon>Cantharellales</taxon>
        <taxon>Hydnaceae</taxon>
        <taxon>Hydnum</taxon>
    </lineage>
</organism>
<dbReference type="EMBL" id="MU128909">
    <property type="protein sequence ID" value="KAF9521075.1"/>
    <property type="molecule type" value="Genomic_DNA"/>
</dbReference>
<accession>A0A9P6BBM5</accession>
<evidence type="ECO:0000256" key="1">
    <source>
        <dbReference type="ARBA" id="ARBA00010490"/>
    </source>
</evidence>